<feature type="compositionally biased region" description="Acidic residues" evidence="2">
    <location>
        <begin position="566"/>
        <end position="582"/>
    </location>
</feature>
<evidence type="ECO:0000313" key="4">
    <source>
        <dbReference type="Proteomes" id="UP000724874"/>
    </source>
</evidence>
<evidence type="ECO:0000256" key="2">
    <source>
        <dbReference type="SAM" id="MobiDB-lite"/>
    </source>
</evidence>
<feature type="region of interest" description="Disordered" evidence="2">
    <location>
        <begin position="515"/>
        <end position="534"/>
    </location>
</feature>
<sequence length="916" mass="102748">MDINYGRNRKSIADMESELQNLFEQQPECKRNEAGEPVIQAGALVNVFERFSDMYGFTLLSEEESGLFLKFIEANSPLDVTPGLVLGFVAERTKASPSPPSTPPHHTDAYESDEEWNGPRHARTLSNDSDGSTYYQGSQSRPPSRGPPTPGMKSPLDSERRQRSTPLHAPSSWAKRPTPAGRRKSDAGSRSDSESGAPSVWGRSTSGRRRAPSNPTSPSSSSRDLNFSPGSPEYSGPRSRPHSRAQSQPQNQFNSSFDLGYGSPDENNHTVKPRYGFNNYNDSFEDQVSSLPMPRTGDESDEEDFEAGLVPERQKTESTVSIEIHERLELLQKTNEELTRKRMEAEHTLQNKLEEHELELEETHQRLEELRAELSASNREEKELRAKDSRNMTQIAALEAEVAKVQKALEGAKATYSSLQKQYQEQCSVSEKYRDDLRKREETIRSLREAVSLHEIESAKWTKEHENYEERIVQLEMELNLALEAHRHLDEQKQENMLLKETIDRMRFDMDEMRNSMSSSTAGGASGQSSAANTVSKSLGAELAGKMTWDLEEQSERSGYVSEETTVIEEEETEVEGDEEEEDVVQTIITRKKRKVASRAVVQESTRREFDELKEYSDTATQYDPTLFAVNHSMQTESERKPIKVAFSIQTDEIPQPKALPPPPPRITVEMEIQTETEEVAEEPSRSPSPGHDESMASSSSTIVPPTPKQQPLHKHLEFDEPPAYTPEMELEEREWRAAAEALKKWHHGVKIPFEPVAGGISEETAEEWKALKHELGVECTVIDKIVEGSERVQRPRDPTKPRRSGRFYNIYNTYIYGNHKGPSSSSATFPTDLLRQGIVFAGASALVILAITPYISPPTATIPGGLTYYDRAAWNSFNSMPRAGEGFVPDGTAAVWNFLGRVGGGAARLARGWPT</sequence>
<organism evidence="3 4">
    <name type="scientific">Gymnopilus junonius</name>
    <name type="common">Spectacular rustgill mushroom</name>
    <name type="synonym">Gymnopilus spectabilis subsp. junonius</name>
    <dbReference type="NCBI Taxonomy" id="109634"/>
    <lineage>
        <taxon>Eukaryota</taxon>
        <taxon>Fungi</taxon>
        <taxon>Dikarya</taxon>
        <taxon>Basidiomycota</taxon>
        <taxon>Agaricomycotina</taxon>
        <taxon>Agaricomycetes</taxon>
        <taxon>Agaricomycetidae</taxon>
        <taxon>Agaricales</taxon>
        <taxon>Agaricineae</taxon>
        <taxon>Hymenogastraceae</taxon>
        <taxon>Gymnopilus</taxon>
    </lineage>
</organism>
<keyword evidence="1" id="KW-0175">Coiled coil</keyword>
<feature type="coiled-coil region" evidence="1">
    <location>
        <begin position="321"/>
        <end position="509"/>
    </location>
</feature>
<name>A0A9P5NXY5_GYMJU</name>
<protein>
    <submittedName>
        <fullName evidence="3">Uncharacterized protein</fullName>
    </submittedName>
</protein>
<feature type="compositionally biased region" description="Basic and acidic residues" evidence="2">
    <location>
        <begin position="183"/>
        <end position="193"/>
    </location>
</feature>
<comment type="caution">
    <text evidence="3">The sequence shown here is derived from an EMBL/GenBank/DDBJ whole genome shotgun (WGS) entry which is preliminary data.</text>
</comment>
<feature type="compositionally biased region" description="Polar residues" evidence="2">
    <location>
        <begin position="124"/>
        <end position="135"/>
    </location>
</feature>
<feature type="region of interest" description="Disordered" evidence="2">
    <location>
        <begin position="93"/>
        <end position="320"/>
    </location>
</feature>
<feature type="compositionally biased region" description="Low complexity" evidence="2">
    <location>
        <begin position="516"/>
        <end position="532"/>
    </location>
</feature>
<evidence type="ECO:0000256" key="1">
    <source>
        <dbReference type="SAM" id="Coils"/>
    </source>
</evidence>
<dbReference type="AlphaFoldDB" id="A0A9P5NXY5"/>
<feature type="compositionally biased region" description="Polar residues" evidence="2">
    <location>
        <begin position="278"/>
        <end position="290"/>
    </location>
</feature>
<feature type="region of interest" description="Disordered" evidence="2">
    <location>
        <begin position="676"/>
        <end position="714"/>
    </location>
</feature>
<accession>A0A9P5NXY5</accession>
<feature type="region of interest" description="Disordered" evidence="2">
    <location>
        <begin position="552"/>
        <end position="582"/>
    </location>
</feature>
<gene>
    <name evidence="3" type="ORF">CPB84DRAFT_1763906</name>
</gene>
<keyword evidence="4" id="KW-1185">Reference proteome</keyword>
<feature type="compositionally biased region" description="Low complexity" evidence="2">
    <location>
        <begin position="212"/>
        <end position="223"/>
    </location>
</feature>
<dbReference type="EMBL" id="JADNYJ010000006">
    <property type="protein sequence ID" value="KAF8910537.1"/>
    <property type="molecule type" value="Genomic_DNA"/>
</dbReference>
<reference evidence="3" key="1">
    <citation type="submission" date="2020-11" db="EMBL/GenBank/DDBJ databases">
        <authorList>
            <consortium name="DOE Joint Genome Institute"/>
            <person name="Ahrendt S."/>
            <person name="Riley R."/>
            <person name="Andreopoulos W."/>
            <person name="LaButti K."/>
            <person name="Pangilinan J."/>
            <person name="Ruiz-duenas F.J."/>
            <person name="Barrasa J.M."/>
            <person name="Sanchez-Garcia M."/>
            <person name="Camarero S."/>
            <person name="Miyauchi S."/>
            <person name="Serrano A."/>
            <person name="Linde D."/>
            <person name="Babiker R."/>
            <person name="Drula E."/>
            <person name="Ayuso-Fernandez I."/>
            <person name="Pacheco R."/>
            <person name="Padilla G."/>
            <person name="Ferreira P."/>
            <person name="Barriuso J."/>
            <person name="Kellner H."/>
            <person name="Castanera R."/>
            <person name="Alfaro M."/>
            <person name="Ramirez L."/>
            <person name="Pisabarro A.G."/>
            <person name="Kuo A."/>
            <person name="Tritt A."/>
            <person name="Lipzen A."/>
            <person name="He G."/>
            <person name="Yan M."/>
            <person name="Ng V."/>
            <person name="Cullen D."/>
            <person name="Martin F."/>
            <person name="Rosso M.-N."/>
            <person name="Henrissat B."/>
            <person name="Hibbett D."/>
            <person name="Martinez A.T."/>
            <person name="Grigoriev I.V."/>
        </authorList>
    </citation>
    <scope>NUCLEOTIDE SEQUENCE</scope>
    <source>
        <strain evidence="3">AH 44721</strain>
    </source>
</reference>
<proteinExistence type="predicted"/>
<dbReference type="Proteomes" id="UP000724874">
    <property type="component" value="Unassembled WGS sequence"/>
</dbReference>
<feature type="compositionally biased region" description="Low complexity" evidence="2">
    <location>
        <begin position="246"/>
        <end position="257"/>
    </location>
</feature>
<dbReference type="OrthoDB" id="432685at2759"/>
<evidence type="ECO:0000313" key="3">
    <source>
        <dbReference type="EMBL" id="KAF8910537.1"/>
    </source>
</evidence>